<dbReference type="AlphaFoldDB" id="A0A5J4L9R7"/>
<comment type="caution">
    <text evidence="1">The sequence shown here is derived from an EMBL/GenBank/DDBJ whole genome shotgun (WGS) entry which is preliminary data.</text>
</comment>
<organism evidence="1">
    <name type="scientific">hot springs metagenome</name>
    <dbReference type="NCBI Taxonomy" id="433727"/>
    <lineage>
        <taxon>unclassified sequences</taxon>
        <taxon>metagenomes</taxon>
        <taxon>ecological metagenomes</taxon>
    </lineage>
</organism>
<name>A0A5J4L9R7_9ZZZZ</name>
<sequence length="183" mass="20944">MDFKVVLKQLLTAFKENDIHYALMGGFAMGAWGVPRATVDIDFLVLRDDMDKVDAIMQSLGYECKYKTENVSQYVSPLQVFGEVDFLHAFRTHSLSMLQRAEDKKIFGETISVKVLKVEDLIGLKVQAIANNKERTIVDLADIESLLITYSPTLDWSLIEEYFKLFGLNDIFENLKEKYGETQ</sequence>
<evidence type="ECO:0000313" key="1">
    <source>
        <dbReference type="EMBL" id="GER94296.1"/>
    </source>
</evidence>
<dbReference type="EMBL" id="BLAB01000001">
    <property type="protein sequence ID" value="GER94296.1"/>
    <property type="molecule type" value="Genomic_DNA"/>
</dbReference>
<protein>
    <recommendedName>
        <fullName evidence="2">Nucleotidyltransferase family protein</fullName>
    </recommendedName>
</protein>
<dbReference type="InterPro" id="IPR039498">
    <property type="entry name" value="NTP_transf_5"/>
</dbReference>
<proteinExistence type="predicted"/>
<dbReference type="SUPFAM" id="SSF81301">
    <property type="entry name" value="Nucleotidyltransferase"/>
    <property type="match status" value="1"/>
</dbReference>
<gene>
    <name evidence="1" type="ORF">A45J_2057</name>
</gene>
<accession>A0A5J4L9R7</accession>
<dbReference type="Pfam" id="PF14907">
    <property type="entry name" value="NTP_transf_5"/>
    <property type="match status" value="1"/>
</dbReference>
<reference evidence="1" key="1">
    <citation type="submission" date="2019-10" db="EMBL/GenBank/DDBJ databases">
        <title>Metagenomic sequencing of thiosulfate-disproportionating enrichment culture.</title>
        <authorList>
            <person name="Umezawa K."/>
            <person name="Kojima H."/>
            <person name="Fukui M."/>
        </authorList>
    </citation>
    <scope>NUCLEOTIDE SEQUENCE</scope>
    <source>
        <strain evidence="1">45J</strain>
    </source>
</reference>
<dbReference type="Gene3D" id="3.30.460.40">
    <property type="match status" value="1"/>
</dbReference>
<dbReference type="InterPro" id="IPR043519">
    <property type="entry name" value="NT_sf"/>
</dbReference>
<evidence type="ECO:0008006" key="2">
    <source>
        <dbReference type="Google" id="ProtNLM"/>
    </source>
</evidence>